<dbReference type="Proteomes" id="UP000442694">
    <property type="component" value="Unassembled WGS sequence"/>
</dbReference>
<name>A0A833N437_9BACT</name>
<dbReference type="PROSITE" id="PS51257">
    <property type="entry name" value="PROKAR_LIPOPROTEIN"/>
    <property type="match status" value="1"/>
</dbReference>
<protein>
    <submittedName>
        <fullName evidence="1">Uncharacterized protein</fullName>
    </submittedName>
</protein>
<reference evidence="1 2" key="1">
    <citation type="submission" date="2019-10" db="EMBL/GenBank/DDBJ databases">
        <title>New genus of Silvanigrellaceae.</title>
        <authorList>
            <person name="Pitt A."/>
            <person name="Hahn M.W."/>
        </authorList>
    </citation>
    <scope>NUCLEOTIDE SEQUENCE [LARGE SCALE GENOMIC DNA]</scope>
    <source>
        <strain evidence="1 2">33A1-SZDP</strain>
    </source>
</reference>
<keyword evidence="2" id="KW-1185">Reference proteome</keyword>
<accession>A0A833N437</accession>
<comment type="caution">
    <text evidence="1">The sequence shown here is derived from an EMBL/GenBank/DDBJ whole genome shotgun (WGS) entry which is preliminary data.</text>
</comment>
<dbReference type="AlphaFoldDB" id="A0A833N437"/>
<proteinExistence type="predicted"/>
<evidence type="ECO:0000313" key="2">
    <source>
        <dbReference type="Proteomes" id="UP000442694"/>
    </source>
</evidence>
<dbReference type="EMBL" id="WFLN01000007">
    <property type="protein sequence ID" value="KAB8029866.1"/>
    <property type="molecule type" value="Genomic_DNA"/>
</dbReference>
<dbReference type="RefSeq" id="WP_152213209.1">
    <property type="nucleotide sequence ID" value="NZ_WFLN01000007.1"/>
</dbReference>
<evidence type="ECO:0000313" key="1">
    <source>
        <dbReference type="EMBL" id="KAB8029866.1"/>
    </source>
</evidence>
<gene>
    <name evidence="1" type="ORF">GCL57_10025</name>
</gene>
<organism evidence="1 2">
    <name type="scientific">Fluviispira multicolorata</name>
    <dbReference type="NCBI Taxonomy" id="2654512"/>
    <lineage>
        <taxon>Bacteria</taxon>
        <taxon>Pseudomonadati</taxon>
        <taxon>Bdellovibrionota</taxon>
        <taxon>Oligoflexia</taxon>
        <taxon>Silvanigrellales</taxon>
        <taxon>Silvanigrellaceae</taxon>
        <taxon>Fluviispira</taxon>
    </lineage>
</organism>
<sequence length="463" mass="53995">MKNYLILFFVLMITSCGNKSDNQFLVHWQPPESHWQDPNPELSNELNSLIQNQLLQLNTPCRNDYNTDQKMCELVAIEAGEVKNIKLDKESEGLRILLIDDSSMRLAAYTRYRQRVILNLKENNNGKFIPDNTLINIPRITKNILLDTFSNSNYEKIPYELSTPSSKLFAHILNRSLQELIFNSESVGHGNSIFNFIANNNPKSKFILAYTNEYEYENILKSEKNEDNIKRRIDNLFLNQSNDFKFYIKKYKINFISLSSGISIDSINKTFNTLPTEIKKYIVKSYYINFIDNLLKNNDSILIQSNVFTQSQNIEDDLGYYADCKKHERRFRIGYVRDMNYSISRFGSRDDKLISGIHKNSMKCTDIYINFSVEKESPYNYNKGTIAFSFFNIGALTLNNREISSSNATPVALSYLLYLKSLNPELDNHSLIKIINILKGDKFIILDPSYHKQFPVYEYNYLR</sequence>